<dbReference type="PANTHER" id="PTHR46093">
    <property type="entry name" value="ACYL-COA-BINDING DOMAIN-CONTAINING PROTEIN 5"/>
    <property type="match status" value="1"/>
</dbReference>
<dbReference type="PANTHER" id="PTHR46093:SF18">
    <property type="entry name" value="FIBRONECTIN TYPE-III DOMAIN-CONTAINING PROTEIN"/>
    <property type="match status" value="1"/>
</dbReference>
<dbReference type="OMA" id="NTFRECK"/>
<sequence length="369" mass="43562">MKKSTKKFLDWKKIIPKSQENPIGVAKSGIYFDSELNKIYIFGGSELDSTKEAKLMNQFFSFDLQEQIWEKIEPTSKKSPKPRSALSMCGFKNKMWIFGGHFESKFYNDLWEFNSQTNEWKKIKTDNNESQPEPRYSHSIIYHNAYIYVFGGVLSDGSRKNDVWKFNTLEPKWEIIKTKGKIPDPRSSHTCHIYEDNLLIFGGLDKSVVKSMEIFLLDLKLFEWKQIHPILDIPAIGGHISMIYENQYLVCFGGFSWHSRYSNKLSYYDLKSNEWFLYQYYQNQLEKNLKEKNQKEKNLKENQLEKTKNSVPSPRFGSVGCHISRSSFFVFGGQYENSISYDEIWIFSFEHELVCDFRNFLELKVLVDF</sequence>
<dbReference type="EMBL" id="JAPDFW010000081">
    <property type="protein sequence ID" value="KAJ5072398.1"/>
    <property type="molecule type" value="Genomic_DNA"/>
</dbReference>
<comment type="caution">
    <text evidence="4">The sequence shown here is derived from an EMBL/GenBank/DDBJ whole genome shotgun (WGS) entry which is preliminary data.</text>
</comment>
<dbReference type="OrthoDB" id="432528at2759"/>
<protein>
    <submittedName>
        <fullName evidence="4">Uncharacterized protein</fullName>
    </submittedName>
</protein>
<keyword evidence="2" id="KW-0677">Repeat</keyword>
<dbReference type="InterPro" id="IPR015915">
    <property type="entry name" value="Kelch-typ_b-propeller"/>
</dbReference>
<dbReference type="Proteomes" id="UP001149090">
    <property type="component" value="Unassembled WGS sequence"/>
</dbReference>
<evidence type="ECO:0000313" key="5">
    <source>
        <dbReference type="Proteomes" id="UP001149090"/>
    </source>
</evidence>
<dbReference type="Pfam" id="PF24681">
    <property type="entry name" value="Kelch_KLHDC2_KLHL20_DRC7"/>
    <property type="match status" value="1"/>
</dbReference>
<accession>A0A9Q0LJ67</accession>
<proteinExistence type="predicted"/>
<evidence type="ECO:0000313" key="4">
    <source>
        <dbReference type="EMBL" id="KAJ5072398.1"/>
    </source>
</evidence>
<evidence type="ECO:0000256" key="3">
    <source>
        <dbReference type="SAM" id="Coils"/>
    </source>
</evidence>
<dbReference type="AlphaFoldDB" id="A0A9Q0LJ67"/>
<keyword evidence="1" id="KW-0880">Kelch repeat</keyword>
<evidence type="ECO:0000256" key="1">
    <source>
        <dbReference type="ARBA" id="ARBA00022441"/>
    </source>
</evidence>
<organism evidence="4 5">
    <name type="scientific">Anaeramoeba ignava</name>
    <name type="common">Anaerobic marine amoeba</name>
    <dbReference type="NCBI Taxonomy" id="1746090"/>
    <lineage>
        <taxon>Eukaryota</taxon>
        <taxon>Metamonada</taxon>
        <taxon>Anaeramoebidae</taxon>
        <taxon>Anaeramoeba</taxon>
    </lineage>
</organism>
<dbReference type="Gene3D" id="2.120.10.80">
    <property type="entry name" value="Kelch-type beta propeller"/>
    <property type="match status" value="2"/>
</dbReference>
<keyword evidence="5" id="KW-1185">Reference proteome</keyword>
<keyword evidence="3" id="KW-0175">Coiled coil</keyword>
<name>A0A9Q0LJ67_ANAIG</name>
<feature type="coiled-coil region" evidence="3">
    <location>
        <begin position="278"/>
        <end position="310"/>
    </location>
</feature>
<gene>
    <name evidence="4" type="ORF">M0811_01412</name>
</gene>
<reference evidence="4" key="1">
    <citation type="submission" date="2022-10" db="EMBL/GenBank/DDBJ databases">
        <title>Novel sulphate-reducing endosymbionts in the free-living metamonad Anaeramoeba.</title>
        <authorList>
            <person name="Jerlstrom-Hultqvist J."/>
            <person name="Cepicka I."/>
            <person name="Gallot-Lavallee L."/>
            <person name="Salas-Leiva D."/>
            <person name="Curtis B.A."/>
            <person name="Zahonova K."/>
            <person name="Pipaliya S."/>
            <person name="Dacks J."/>
            <person name="Roger A.J."/>
        </authorList>
    </citation>
    <scope>NUCLEOTIDE SEQUENCE</scope>
    <source>
        <strain evidence="4">BMAN</strain>
    </source>
</reference>
<evidence type="ECO:0000256" key="2">
    <source>
        <dbReference type="ARBA" id="ARBA00022737"/>
    </source>
</evidence>
<dbReference type="SUPFAM" id="SSF117281">
    <property type="entry name" value="Kelch motif"/>
    <property type="match status" value="1"/>
</dbReference>